<dbReference type="SMART" id="SM00636">
    <property type="entry name" value="Glyco_18"/>
    <property type="match status" value="1"/>
</dbReference>
<accession>A0A1G1VT82</accession>
<dbReference type="Pfam" id="PF00704">
    <property type="entry name" value="Glyco_hydro_18"/>
    <property type="match status" value="1"/>
</dbReference>
<dbReference type="EMBL" id="MHCJ01000003">
    <property type="protein sequence ID" value="OGY18623.1"/>
    <property type="molecule type" value="Genomic_DNA"/>
</dbReference>
<sequence length="365" mass="41658">MFLTLLKVLLSVRSPTIAPMTTREDSESPSVRNFPLAVRGSLPYWDQQPAFNSFSTNVDRFRHISLFWYYMTEKGEVHKYAYAKEDRAIIEFAHANKVSVSAVITNLPDDPDAGWDSSRVEAVLEDPVRRTFLIGQISEKLSELGFDGVSIDYEAVDGGQRGPFSLFIKELSGVLHKENKYVGVALHPKTGEKADERYRFQDWRAIGQYADYLYIMAYGEHWDGGSPGPIASMPWVERISDYAIRARVPRKKVFLGIPLYGYDWEKGSNEEALGLTYTDVQRILGEYRVKEQWDPEAQTPYFIYENDGQTHEVWFENAKSVEAKVSLADRLGFGGVTFWRLGGEDPEVWEKLGQFTEPVLRPSAH</sequence>
<dbReference type="PANTHER" id="PTHR46066:SF2">
    <property type="entry name" value="CHITINASE DOMAIN-CONTAINING PROTEIN 1"/>
    <property type="match status" value="1"/>
</dbReference>
<feature type="domain" description="GH18" evidence="1">
    <location>
        <begin position="39"/>
        <end position="365"/>
    </location>
</feature>
<dbReference type="InterPro" id="IPR001223">
    <property type="entry name" value="Glyco_hydro18_cat"/>
</dbReference>
<dbReference type="InterPro" id="IPR029070">
    <property type="entry name" value="Chitinase_insertion_sf"/>
</dbReference>
<protein>
    <recommendedName>
        <fullName evidence="1">GH18 domain-containing protein</fullName>
    </recommendedName>
</protein>
<comment type="caution">
    <text evidence="2">The sequence shown here is derived from an EMBL/GenBank/DDBJ whole genome shotgun (WGS) entry which is preliminary data.</text>
</comment>
<gene>
    <name evidence="2" type="ORF">A2786_03945</name>
</gene>
<dbReference type="GO" id="GO:0005975">
    <property type="term" value="P:carbohydrate metabolic process"/>
    <property type="evidence" value="ECO:0007669"/>
    <property type="project" value="InterPro"/>
</dbReference>
<name>A0A1G1VT82_9BACT</name>
<dbReference type="Proteomes" id="UP000179233">
    <property type="component" value="Unassembled WGS sequence"/>
</dbReference>
<evidence type="ECO:0000313" key="3">
    <source>
        <dbReference type="Proteomes" id="UP000179233"/>
    </source>
</evidence>
<evidence type="ECO:0000259" key="1">
    <source>
        <dbReference type="PROSITE" id="PS51910"/>
    </source>
</evidence>
<dbReference type="Gene3D" id="3.20.20.80">
    <property type="entry name" value="Glycosidases"/>
    <property type="match status" value="1"/>
</dbReference>
<dbReference type="InterPro" id="IPR017853">
    <property type="entry name" value="GH"/>
</dbReference>
<reference evidence="2 3" key="1">
    <citation type="journal article" date="2016" name="Nat. Commun.">
        <title>Thousands of microbial genomes shed light on interconnected biogeochemical processes in an aquifer system.</title>
        <authorList>
            <person name="Anantharaman K."/>
            <person name="Brown C.T."/>
            <person name="Hug L.A."/>
            <person name="Sharon I."/>
            <person name="Castelle C.J."/>
            <person name="Probst A.J."/>
            <person name="Thomas B.C."/>
            <person name="Singh A."/>
            <person name="Wilkins M.J."/>
            <person name="Karaoz U."/>
            <person name="Brodie E.L."/>
            <person name="Williams K.H."/>
            <person name="Hubbard S.S."/>
            <person name="Banfield J.F."/>
        </authorList>
    </citation>
    <scope>NUCLEOTIDE SEQUENCE [LARGE SCALE GENOMIC DNA]</scope>
</reference>
<dbReference type="SUPFAM" id="SSF51445">
    <property type="entry name" value="(Trans)glycosidases"/>
    <property type="match status" value="1"/>
</dbReference>
<dbReference type="PROSITE" id="PS51910">
    <property type="entry name" value="GH18_2"/>
    <property type="match status" value="1"/>
</dbReference>
<dbReference type="AlphaFoldDB" id="A0A1G1VT82"/>
<proteinExistence type="predicted"/>
<dbReference type="Gene3D" id="3.10.50.10">
    <property type="match status" value="1"/>
</dbReference>
<evidence type="ECO:0000313" key="2">
    <source>
        <dbReference type="EMBL" id="OGY18623.1"/>
    </source>
</evidence>
<dbReference type="PANTHER" id="PTHR46066">
    <property type="entry name" value="CHITINASE DOMAIN-CONTAINING PROTEIN 1 FAMILY MEMBER"/>
    <property type="match status" value="1"/>
</dbReference>
<organism evidence="2 3">
    <name type="scientific">Candidatus Chisholmbacteria bacterium RIFCSPHIGHO2_01_FULL_52_32</name>
    <dbReference type="NCBI Taxonomy" id="1797591"/>
    <lineage>
        <taxon>Bacteria</taxon>
        <taxon>Candidatus Chisholmiibacteriota</taxon>
    </lineage>
</organism>
<dbReference type="InterPro" id="IPR011583">
    <property type="entry name" value="Chitinase_II/V-like_cat"/>
</dbReference>
<dbReference type="GO" id="GO:0008061">
    <property type="term" value="F:chitin binding"/>
    <property type="evidence" value="ECO:0007669"/>
    <property type="project" value="InterPro"/>
</dbReference>